<dbReference type="Gene3D" id="3.40.50.20">
    <property type="match status" value="1"/>
</dbReference>
<evidence type="ECO:0000259" key="2">
    <source>
        <dbReference type="PROSITE" id="PS50975"/>
    </source>
</evidence>
<dbReference type="SUPFAM" id="SSF56059">
    <property type="entry name" value="Glutathione synthetase ATP-binding domain-like"/>
    <property type="match status" value="1"/>
</dbReference>
<dbReference type="GO" id="GO:0005524">
    <property type="term" value="F:ATP binding"/>
    <property type="evidence" value="ECO:0007669"/>
    <property type="project" value="UniProtKB-UniRule"/>
</dbReference>
<dbReference type="EMBL" id="RQYT01000022">
    <property type="protein sequence ID" value="RRD49149.1"/>
    <property type="molecule type" value="Genomic_DNA"/>
</dbReference>
<feature type="domain" description="ATP-grasp" evidence="2">
    <location>
        <begin position="108"/>
        <end position="281"/>
    </location>
</feature>
<accession>A0A3P1WRA6</accession>
<dbReference type="OrthoDB" id="4423634at2"/>
<evidence type="ECO:0000313" key="4">
    <source>
        <dbReference type="Proteomes" id="UP000280935"/>
    </source>
</evidence>
<dbReference type="Proteomes" id="UP000280935">
    <property type="component" value="Unassembled WGS sequence"/>
</dbReference>
<dbReference type="Pfam" id="PF02655">
    <property type="entry name" value="ATP-grasp_3"/>
    <property type="match status" value="1"/>
</dbReference>
<dbReference type="InterPro" id="IPR013815">
    <property type="entry name" value="ATP_grasp_subdomain_1"/>
</dbReference>
<dbReference type="RefSeq" id="WP_125228274.1">
    <property type="nucleotide sequence ID" value="NZ_RQYT01000022.1"/>
</dbReference>
<dbReference type="AlphaFoldDB" id="A0A3P1WRA6"/>
<dbReference type="Gene3D" id="3.30.470.20">
    <property type="entry name" value="ATP-grasp fold, B domain"/>
    <property type="match status" value="1"/>
</dbReference>
<reference evidence="3 4" key="1">
    <citation type="submission" date="2018-11" db="EMBL/GenBank/DDBJ databases">
        <title>Genomes From Bacteria Associated with the Canine Oral Cavity: a Test Case for Automated Genome-Based Taxonomic Assignment.</title>
        <authorList>
            <person name="Coil D.A."/>
            <person name="Jospin G."/>
            <person name="Darling A.E."/>
            <person name="Wallis C."/>
            <person name="Davis I.J."/>
            <person name="Harris S."/>
            <person name="Eisen J.A."/>
            <person name="Holcombe L.J."/>
            <person name="O'Flynn C."/>
        </authorList>
    </citation>
    <scope>NUCLEOTIDE SEQUENCE [LARGE SCALE GENOMIC DNA]</scope>
    <source>
        <strain evidence="3 4">OH2822_COT-296</strain>
    </source>
</reference>
<evidence type="ECO:0000256" key="1">
    <source>
        <dbReference type="PROSITE-ProRule" id="PRU00409"/>
    </source>
</evidence>
<dbReference type="PROSITE" id="PS50975">
    <property type="entry name" value="ATP_GRASP"/>
    <property type="match status" value="1"/>
</dbReference>
<dbReference type="InterPro" id="IPR003806">
    <property type="entry name" value="ATP-grasp_PylC-type"/>
</dbReference>
<comment type="caution">
    <text evidence="3">The sequence shown here is derived from an EMBL/GenBank/DDBJ whole genome shotgun (WGS) entry which is preliminary data.</text>
</comment>
<proteinExistence type="predicted"/>
<dbReference type="Gene3D" id="3.30.1490.20">
    <property type="entry name" value="ATP-grasp fold, A domain"/>
    <property type="match status" value="1"/>
</dbReference>
<keyword evidence="1" id="KW-0067">ATP-binding</keyword>
<name>A0A3P1WRA6_9ACTN</name>
<dbReference type="GO" id="GO:0046872">
    <property type="term" value="F:metal ion binding"/>
    <property type="evidence" value="ECO:0007669"/>
    <property type="project" value="InterPro"/>
</dbReference>
<gene>
    <name evidence="3" type="ORF">EII35_09725</name>
</gene>
<dbReference type="SUPFAM" id="SSF51735">
    <property type="entry name" value="NAD(P)-binding Rossmann-fold domains"/>
    <property type="match status" value="1"/>
</dbReference>
<protein>
    <submittedName>
        <fullName evidence="3">ATP-grasp domain-containing protein</fullName>
    </submittedName>
</protein>
<dbReference type="InterPro" id="IPR036291">
    <property type="entry name" value="NAD(P)-bd_dom_sf"/>
</dbReference>
<dbReference type="InterPro" id="IPR011761">
    <property type="entry name" value="ATP-grasp"/>
</dbReference>
<evidence type="ECO:0000313" key="3">
    <source>
        <dbReference type="EMBL" id="RRD49149.1"/>
    </source>
</evidence>
<organism evidence="3 4">
    <name type="scientific">Arachnia propionica</name>
    <dbReference type="NCBI Taxonomy" id="1750"/>
    <lineage>
        <taxon>Bacteria</taxon>
        <taxon>Bacillati</taxon>
        <taxon>Actinomycetota</taxon>
        <taxon>Actinomycetes</taxon>
        <taxon>Propionibacteriales</taxon>
        <taxon>Propionibacteriaceae</taxon>
        <taxon>Arachnia</taxon>
    </lineage>
</organism>
<keyword evidence="1" id="KW-0547">Nucleotide-binding</keyword>
<sequence>MIRVLVTGACGPAGRSLLDQLSARGVTAVGCDMMPEPRADGIEVLGVLPARDPGYLQDLDQLVLAQNATLLIPTVQEELPIVAEDPPFQALISSEETIRICDDKWLTGQHLAAAGVPVPATVRAESALPADIAPLGLPVLSKPRVSRGGRGVELHDQLNTIPKEQGVLLSEFAPGTEYCVQMLRGLGQDLCVVLEKTALREGRVGNADAVRRVEVPDVAEVATAACEALGIRGPADLDIRRRDDGTPLVIEVNARFGAQSAHAPEIIDAVLAWHVARRAAAEV</sequence>